<evidence type="ECO:0000313" key="2">
    <source>
        <dbReference type="EMBL" id="AKV66876.1"/>
    </source>
</evidence>
<organism evidence="2 3">
    <name type="scientific">Microcystis panniformis FACHB-1757</name>
    <dbReference type="NCBI Taxonomy" id="1638788"/>
    <lineage>
        <taxon>Bacteria</taxon>
        <taxon>Bacillati</taxon>
        <taxon>Cyanobacteriota</taxon>
        <taxon>Cyanophyceae</taxon>
        <taxon>Oscillatoriophycideae</taxon>
        <taxon>Chroococcales</taxon>
        <taxon>Microcystaceae</taxon>
        <taxon>Microcystis</taxon>
    </lineage>
</organism>
<evidence type="ECO:0000313" key="3">
    <source>
        <dbReference type="Proteomes" id="UP000068167"/>
    </source>
</evidence>
<feature type="domain" description="VapC45 PIN like" evidence="1">
    <location>
        <begin position="7"/>
        <end position="83"/>
    </location>
</feature>
<dbReference type="PATRIC" id="fig|1638788.3.peg.1734"/>
<dbReference type="Pfam" id="PF18478">
    <property type="entry name" value="PIN_10"/>
    <property type="match status" value="1"/>
</dbReference>
<accession>A0A0K1RYU0</accession>
<proteinExistence type="predicted"/>
<dbReference type="Proteomes" id="UP000068167">
    <property type="component" value="Chromosome"/>
</dbReference>
<dbReference type="EMBL" id="CP011339">
    <property type="protein sequence ID" value="AKV66876.1"/>
    <property type="molecule type" value="Genomic_DNA"/>
</dbReference>
<sequence length="140" mass="16236">MTYQYTYFIDRALGKSIGEALQEIGVKIEFHHAHFAPDAPDTEWLPIVSQRGWIVLTKDVNIGRNILEVQQIARYQAQVFVLVSGNLPRQTMVNIFVETIDKIEKITQGNQAPFIAKIYQDFQVKLWKNKNELTRIIETM</sequence>
<dbReference type="RefSeq" id="WP_052276060.1">
    <property type="nucleotide sequence ID" value="NZ_CP011339.1"/>
</dbReference>
<evidence type="ECO:0000259" key="1">
    <source>
        <dbReference type="Pfam" id="PF18478"/>
    </source>
</evidence>
<gene>
    <name evidence="2" type="ORF">VL20_1726</name>
</gene>
<dbReference type="InterPro" id="IPR041375">
    <property type="entry name" value="VapC45_PIN-like"/>
</dbReference>
<dbReference type="AlphaFoldDB" id="A0A0K1RYU0"/>
<dbReference type="KEGG" id="mpk:VL20_1726"/>
<name>A0A0K1RYU0_9CHRO</name>
<reference evidence="2 3" key="1">
    <citation type="journal article" date="2016" name="Stand. Genomic Sci.">
        <title>Complete genome sequence and genomic characterization of Microcystis panniformis FACHB 1757 by third-generation sequencing.</title>
        <authorList>
            <person name="Zhang J.Y."/>
            <person name="Guan R."/>
            <person name="Zhang H.J."/>
            <person name="Li H."/>
            <person name="Xiao P."/>
            <person name="Yu G.L."/>
            <person name="Du L."/>
            <person name="Cao D.M."/>
            <person name="Zhu B.C."/>
            <person name="Li R.H."/>
            <person name="Lu Z.H."/>
        </authorList>
    </citation>
    <scope>NUCLEOTIDE SEQUENCE [LARGE SCALE GENOMIC DNA]</scope>
    <source>
        <strain evidence="2 3">FACHB-1757</strain>
    </source>
</reference>
<protein>
    <recommendedName>
        <fullName evidence="1">VapC45 PIN like domain-containing protein</fullName>
    </recommendedName>
</protein>
<keyword evidence="3" id="KW-1185">Reference proteome</keyword>